<dbReference type="PANTHER" id="PTHR47782:SF1">
    <property type="entry name" value="PYRIMIDINE PATHWAY REGULATORY PROTEIN 1"/>
    <property type="match status" value="1"/>
</dbReference>
<dbReference type="STRING" id="196109.A0A136JFX6"/>
<dbReference type="AlphaFoldDB" id="A0A136JFX6"/>
<dbReference type="Gene3D" id="4.10.240.10">
    <property type="entry name" value="Zn(2)-C6 fungal-type DNA-binding domain"/>
    <property type="match status" value="1"/>
</dbReference>
<gene>
    <name evidence="11" type="ORF">Micbo1qcDRAFT_201398</name>
</gene>
<keyword evidence="7" id="KW-0539">Nucleus</keyword>
<reference evidence="12" key="1">
    <citation type="submission" date="2016-02" db="EMBL/GenBank/DDBJ databases">
        <title>Draft genome sequence of Microdochium bolleyi, a fungal endophyte of beachgrass.</title>
        <authorList>
            <consortium name="DOE Joint Genome Institute"/>
            <person name="David A.S."/>
            <person name="May G."/>
            <person name="Haridas S."/>
            <person name="Lim J."/>
            <person name="Wang M."/>
            <person name="Labutti K."/>
            <person name="Lipzen A."/>
            <person name="Barry K."/>
            <person name="Grigoriev I.V."/>
        </authorList>
    </citation>
    <scope>NUCLEOTIDE SEQUENCE [LARGE SCALE GENOMIC DNA]</scope>
    <source>
        <strain evidence="12">J235TASD1</strain>
    </source>
</reference>
<keyword evidence="9" id="KW-0812">Transmembrane</keyword>
<dbReference type="GO" id="GO:0043565">
    <property type="term" value="F:sequence-specific DNA binding"/>
    <property type="evidence" value="ECO:0007669"/>
    <property type="project" value="TreeGrafter"/>
</dbReference>
<dbReference type="PANTHER" id="PTHR47782">
    <property type="entry name" value="ZN(II)2CYS6 TRANSCRIPTION FACTOR (EUROFUNG)-RELATED"/>
    <property type="match status" value="1"/>
</dbReference>
<comment type="subcellular location">
    <subcellularLocation>
        <location evidence="1">Nucleus</location>
    </subcellularLocation>
</comment>
<dbReference type="PROSITE" id="PS00463">
    <property type="entry name" value="ZN2_CY6_FUNGAL_1"/>
    <property type="match status" value="1"/>
</dbReference>
<feature type="compositionally biased region" description="Polar residues" evidence="8">
    <location>
        <begin position="25"/>
        <end position="38"/>
    </location>
</feature>
<keyword evidence="6" id="KW-0804">Transcription</keyword>
<dbReference type="Pfam" id="PF00172">
    <property type="entry name" value="Zn_clus"/>
    <property type="match status" value="1"/>
</dbReference>
<dbReference type="CDD" id="cd12148">
    <property type="entry name" value="fungal_TF_MHR"/>
    <property type="match status" value="1"/>
</dbReference>
<dbReference type="OrthoDB" id="25921at2759"/>
<evidence type="ECO:0000256" key="4">
    <source>
        <dbReference type="ARBA" id="ARBA00023015"/>
    </source>
</evidence>
<dbReference type="CDD" id="cd00067">
    <property type="entry name" value="GAL4"/>
    <property type="match status" value="1"/>
</dbReference>
<feature type="transmembrane region" description="Helical" evidence="9">
    <location>
        <begin position="654"/>
        <end position="672"/>
    </location>
</feature>
<evidence type="ECO:0000313" key="11">
    <source>
        <dbReference type="EMBL" id="KXJ96071.1"/>
    </source>
</evidence>
<name>A0A136JFX6_9PEZI</name>
<dbReference type="InterPro" id="IPR001138">
    <property type="entry name" value="Zn2Cys6_DnaBD"/>
</dbReference>
<evidence type="ECO:0000313" key="12">
    <source>
        <dbReference type="Proteomes" id="UP000070501"/>
    </source>
</evidence>
<dbReference type="SMART" id="SM00066">
    <property type="entry name" value="GAL4"/>
    <property type="match status" value="1"/>
</dbReference>
<dbReference type="GO" id="GO:0000981">
    <property type="term" value="F:DNA-binding transcription factor activity, RNA polymerase II-specific"/>
    <property type="evidence" value="ECO:0007669"/>
    <property type="project" value="InterPro"/>
</dbReference>
<proteinExistence type="predicted"/>
<keyword evidence="9" id="KW-0472">Membrane</keyword>
<dbReference type="GO" id="GO:0005634">
    <property type="term" value="C:nucleus"/>
    <property type="evidence" value="ECO:0007669"/>
    <property type="project" value="UniProtKB-SubCell"/>
</dbReference>
<organism evidence="11 12">
    <name type="scientific">Microdochium bolleyi</name>
    <dbReference type="NCBI Taxonomy" id="196109"/>
    <lineage>
        <taxon>Eukaryota</taxon>
        <taxon>Fungi</taxon>
        <taxon>Dikarya</taxon>
        <taxon>Ascomycota</taxon>
        <taxon>Pezizomycotina</taxon>
        <taxon>Sordariomycetes</taxon>
        <taxon>Xylariomycetidae</taxon>
        <taxon>Xylariales</taxon>
        <taxon>Microdochiaceae</taxon>
        <taxon>Microdochium</taxon>
    </lineage>
</organism>
<keyword evidence="3" id="KW-0862">Zinc</keyword>
<accession>A0A136JFX6</accession>
<keyword evidence="12" id="KW-1185">Reference proteome</keyword>
<dbReference type="Pfam" id="PF04082">
    <property type="entry name" value="Fungal_trans"/>
    <property type="match status" value="1"/>
</dbReference>
<keyword evidence="5" id="KW-0238">DNA-binding</keyword>
<feature type="region of interest" description="Disordered" evidence="8">
    <location>
        <begin position="373"/>
        <end position="403"/>
    </location>
</feature>
<feature type="compositionally biased region" description="Gly residues" evidence="8">
    <location>
        <begin position="376"/>
        <end position="393"/>
    </location>
</feature>
<dbReference type="Proteomes" id="UP000070501">
    <property type="component" value="Unassembled WGS sequence"/>
</dbReference>
<evidence type="ECO:0000256" key="1">
    <source>
        <dbReference type="ARBA" id="ARBA00004123"/>
    </source>
</evidence>
<evidence type="ECO:0000256" key="9">
    <source>
        <dbReference type="SAM" id="Phobius"/>
    </source>
</evidence>
<dbReference type="EMBL" id="KQ964246">
    <property type="protein sequence ID" value="KXJ96071.1"/>
    <property type="molecule type" value="Genomic_DNA"/>
</dbReference>
<dbReference type="SUPFAM" id="SSF57701">
    <property type="entry name" value="Zn2/Cys6 DNA-binding domain"/>
    <property type="match status" value="1"/>
</dbReference>
<dbReference type="SMART" id="SM00906">
    <property type="entry name" value="Fungal_trans"/>
    <property type="match status" value="1"/>
</dbReference>
<feature type="region of interest" description="Disordered" evidence="8">
    <location>
        <begin position="1"/>
        <end position="54"/>
    </location>
</feature>
<keyword evidence="9" id="KW-1133">Transmembrane helix</keyword>
<keyword evidence="2" id="KW-0479">Metal-binding</keyword>
<evidence type="ECO:0000256" key="7">
    <source>
        <dbReference type="ARBA" id="ARBA00023242"/>
    </source>
</evidence>
<dbReference type="InterPro" id="IPR007219">
    <property type="entry name" value="XnlR_reg_dom"/>
</dbReference>
<dbReference type="GO" id="GO:0006351">
    <property type="term" value="P:DNA-templated transcription"/>
    <property type="evidence" value="ECO:0007669"/>
    <property type="project" value="InterPro"/>
</dbReference>
<feature type="region of interest" description="Disordered" evidence="8">
    <location>
        <begin position="754"/>
        <end position="800"/>
    </location>
</feature>
<evidence type="ECO:0000256" key="2">
    <source>
        <dbReference type="ARBA" id="ARBA00022723"/>
    </source>
</evidence>
<feature type="region of interest" description="Disordered" evidence="8">
    <location>
        <begin position="678"/>
        <end position="700"/>
    </location>
</feature>
<dbReference type="InterPro" id="IPR036864">
    <property type="entry name" value="Zn2-C6_fun-type_DNA-bd_sf"/>
</dbReference>
<feature type="compositionally biased region" description="Polar residues" evidence="8">
    <location>
        <begin position="130"/>
        <end position="148"/>
    </location>
</feature>
<evidence type="ECO:0000259" key="10">
    <source>
        <dbReference type="PROSITE" id="PS50048"/>
    </source>
</evidence>
<feature type="compositionally biased region" description="Polar residues" evidence="8">
    <location>
        <begin position="112"/>
        <end position="123"/>
    </location>
</feature>
<sequence>MSKRPRPEESAPLGEAWPEEGSAEAESSTRIATTSPNPRRSVRRSYGPQGGRRKGTACVRCRIQKIRCDDAEPACTNCVKAGHSCLRARGNPELDSYVQELEGKVKHLERQLAQSQTQTSPTSGRGDIQGLTSTAVSSPASTQINPSEQPLAHNVGLLSLANSREPKYLGPSSGVVFGRLVFAAAPATQGLSTADNTHRRCKSVARAPRERATQEPSIEDLLYFAEAYFEIYQPLYPFLDPAAIFETVEHMSNNTDENIDLTTSGTSSFCPPPPPFNTESLITCLHRTQALLVAALGSRALESRLRTDFGAETLYTRAVAHLEHIPNILETVRGVQVLLLLTLASFSFPGGYNAWFLTSTIIASCLDLGLQRRRPGGSGEPGGGGDDGSGTGDVHGNDASRGEMSDATLRSGIFWSAYSLDRALCVVLGRPLTLRDEALDADFPDGSRSHDDDINYTPAGEGEVAVTPGRFIRSSIAPQIMAHGDPGLQTPATSHNAEAVRSPKHMSMPAGDRPYAAACLSFRLDQITAETKLMLHRVSQSPRRFPWPTDFPTWQGEVQRACEHILGEIQSTFRGSSSRSRSRSRPAGMTTLTHERTTQQLELKYHACMMLLHRPSPAIPHPTGTSMTRCYVSSRATIGIYASMHRFGNLPDTWLTAHAVFVSGITMLYCLWTRRKKKKKGSDDPTDGQGGEGEAGDWQGVDWEGVGFEEVRKDCESCVRLLRALGETWSVAEDAMEKFERLVLLTERSWDNLQNGHGGGAQGSGDGLQPQQESLPQSGDAPAFEFGPSGGSQFDLDLTGNGGNAGADDFSDLFLGELGDMSTWFDLSWLNETEALPVYPDI</sequence>
<evidence type="ECO:0000256" key="8">
    <source>
        <dbReference type="SAM" id="MobiDB-lite"/>
    </source>
</evidence>
<dbReference type="GO" id="GO:0008270">
    <property type="term" value="F:zinc ion binding"/>
    <property type="evidence" value="ECO:0007669"/>
    <property type="project" value="InterPro"/>
</dbReference>
<evidence type="ECO:0000256" key="3">
    <source>
        <dbReference type="ARBA" id="ARBA00022833"/>
    </source>
</evidence>
<keyword evidence="4" id="KW-0805">Transcription regulation</keyword>
<feature type="compositionally biased region" description="Gly residues" evidence="8">
    <location>
        <begin position="756"/>
        <end position="766"/>
    </location>
</feature>
<dbReference type="InterPro" id="IPR052202">
    <property type="entry name" value="Yeast_MetPath_Reg"/>
</dbReference>
<dbReference type="PROSITE" id="PS50048">
    <property type="entry name" value="ZN2_CY6_FUNGAL_2"/>
    <property type="match status" value="1"/>
</dbReference>
<feature type="region of interest" description="Disordered" evidence="8">
    <location>
        <begin position="110"/>
        <end position="148"/>
    </location>
</feature>
<dbReference type="GO" id="GO:0045944">
    <property type="term" value="P:positive regulation of transcription by RNA polymerase II"/>
    <property type="evidence" value="ECO:0007669"/>
    <property type="project" value="TreeGrafter"/>
</dbReference>
<evidence type="ECO:0000256" key="6">
    <source>
        <dbReference type="ARBA" id="ARBA00023163"/>
    </source>
</evidence>
<evidence type="ECO:0000256" key="5">
    <source>
        <dbReference type="ARBA" id="ARBA00023125"/>
    </source>
</evidence>
<feature type="domain" description="Zn(2)-C6 fungal-type" evidence="10">
    <location>
        <begin position="57"/>
        <end position="85"/>
    </location>
</feature>
<protein>
    <recommendedName>
        <fullName evidence="10">Zn(2)-C6 fungal-type domain-containing protein</fullName>
    </recommendedName>
</protein>
<dbReference type="InParanoid" id="A0A136JFX6"/>